<feature type="region of interest" description="Disordered" evidence="1">
    <location>
        <begin position="111"/>
        <end position="137"/>
    </location>
</feature>
<dbReference type="EMBL" id="KL662101">
    <property type="protein sequence ID" value="KFM23933.1"/>
    <property type="molecule type" value="Genomic_DNA"/>
</dbReference>
<feature type="compositionally biased region" description="Polar residues" evidence="1">
    <location>
        <begin position="208"/>
        <end position="223"/>
    </location>
</feature>
<feature type="compositionally biased region" description="Low complexity" evidence="1">
    <location>
        <begin position="7"/>
        <end position="18"/>
    </location>
</feature>
<evidence type="ECO:0000256" key="1">
    <source>
        <dbReference type="SAM" id="MobiDB-lite"/>
    </source>
</evidence>
<dbReference type="GeneID" id="23618292"/>
<feature type="region of interest" description="Disordered" evidence="1">
    <location>
        <begin position="176"/>
        <end position="263"/>
    </location>
</feature>
<name>A0A087SDX9_AUXPR</name>
<dbReference type="KEGG" id="apro:F751_6901"/>
<dbReference type="AlphaFoldDB" id="A0A087SDX9"/>
<accession>A0A087SDX9</accession>
<evidence type="ECO:0000313" key="3">
    <source>
        <dbReference type="Proteomes" id="UP000028924"/>
    </source>
</evidence>
<sequence>MGPPNHPSTHTHTHTWIPFANSPKSSSFKNLSPRPRDRLRPYSRRLFLLSWMPMSARRRRSRSLLKRWSSVSSTTSTVLGSIQSAVESPTFPAWGVGRWQWLVGAGTCGRSAQASGQHARPTTDGEGGRHARSAGHHPLPLHEPVCLPMPCGASLQTNNPHCPPATWRQTMPLRGDQASTAVAVHPSSARIRASVARKAGRRADTAPRCSSMSASQAGSRTPISSGSATAAASAAPRPQCPSKTQKRETEASPRRPGSGSGHCAHATSFSVLRGVRLGCRGSCASMGPDAAPLRGKAAAGQAGAARARRTTPESHNWWQSSRDARRCGAGILPSLLSR</sequence>
<dbReference type="Proteomes" id="UP000028924">
    <property type="component" value="Unassembled WGS sequence"/>
</dbReference>
<feature type="region of interest" description="Disordered" evidence="1">
    <location>
        <begin position="299"/>
        <end position="322"/>
    </location>
</feature>
<dbReference type="RefSeq" id="XP_011396811.1">
    <property type="nucleotide sequence ID" value="XM_011398509.1"/>
</dbReference>
<reference evidence="2 3" key="1">
    <citation type="journal article" date="2014" name="BMC Genomics">
        <title>Oil accumulation mechanisms of the oleaginous microalga Chlorella protothecoides revealed through its genome, transcriptomes, and proteomes.</title>
        <authorList>
            <person name="Gao C."/>
            <person name="Wang Y."/>
            <person name="Shen Y."/>
            <person name="Yan D."/>
            <person name="He X."/>
            <person name="Dai J."/>
            <person name="Wu Q."/>
        </authorList>
    </citation>
    <scope>NUCLEOTIDE SEQUENCE [LARGE SCALE GENOMIC DNA]</scope>
    <source>
        <strain evidence="2 3">0710</strain>
    </source>
</reference>
<protein>
    <submittedName>
        <fullName evidence="2">Uncharacterized protein</fullName>
    </submittedName>
</protein>
<keyword evidence="3" id="KW-1185">Reference proteome</keyword>
<gene>
    <name evidence="2" type="ORF">F751_6901</name>
</gene>
<evidence type="ECO:0000313" key="2">
    <source>
        <dbReference type="EMBL" id="KFM23933.1"/>
    </source>
</evidence>
<organism evidence="2 3">
    <name type="scientific">Auxenochlorella protothecoides</name>
    <name type="common">Green microalga</name>
    <name type="synonym">Chlorella protothecoides</name>
    <dbReference type="NCBI Taxonomy" id="3075"/>
    <lineage>
        <taxon>Eukaryota</taxon>
        <taxon>Viridiplantae</taxon>
        <taxon>Chlorophyta</taxon>
        <taxon>core chlorophytes</taxon>
        <taxon>Trebouxiophyceae</taxon>
        <taxon>Chlorellales</taxon>
        <taxon>Chlorellaceae</taxon>
        <taxon>Auxenochlorella</taxon>
    </lineage>
</organism>
<proteinExistence type="predicted"/>
<feature type="compositionally biased region" description="Low complexity" evidence="1">
    <location>
        <begin position="224"/>
        <end position="235"/>
    </location>
</feature>
<feature type="region of interest" description="Disordered" evidence="1">
    <location>
        <begin position="1"/>
        <end position="36"/>
    </location>
</feature>